<organism evidence="3 4">
    <name type="scientific">Sphaerobolus stellatus (strain SS14)</name>
    <dbReference type="NCBI Taxonomy" id="990650"/>
    <lineage>
        <taxon>Eukaryota</taxon>
        <taxon>Fungi</taxon>
        <taxon>Dikarya</taxon>
        <taxon>Basidiomycota</taxon>
        <taxon>Agaricomycotina</taxon>
        <taxon>Agaricomycetes</taxon>
        <taxon>Phallomycetidae</taxon>
        <taxon>Geastrales</taxon>
        <taxon>Sphaerobolaceae</taxon>
        <taxon>Sphaerobolus</taxon>
    </lineage>
</organism>
<dbReference type="InterPro" id="IPR036322">
    <property type="entry name" value="WD40_repeat_dom_sf"/>
</dbReference>
<dbReference type="HOGENOM" id="CLU_2887276_0_0_1"/>
<evidence type="ECO:0000313" key="3">
    <source>
        <dbReference type="EMBL" id="KIJ28252.1"/>
    </source>
</evidence>
<dbReference type="InterPro" id="IPR001680">
    <property type="entry name" value="WD40_rpt"/>
</dbReference>
<protein>
    <submittedName>
        <fullName evidence="3">Uncharacterized protein</fullName>
    </submittedName>
</protein>
<dbReference type="PROSITE" id="PS50294">
    <property type="entry name" value="WD_REPEATS_REGION"/>
    <property type="match status" value="1"/>
</dbReference>
<gene>
    <name evidence="3" type="ORF">M422DRAFT_270484</name>
</gene>
<evidence type="ECO:0000256" key="2">
    <source>
        <dbReference type="SAM" id="MobiDB-lite"/>
    </source>
</evidence>
<dbReference type="OrthoDB" id="3238562at2759"/>
<dbReference type="SUPFAM" id="SSF50978">
    <property type="entry name" value="WD40 repeat-like"/>
    <property type="match status" value="1"/>
</dbReference>
<proteinExistence type="predicted"/>
<dbReference type="PROSITE" id="PS50082">
    <property type="entry name" value="WD_REPEATS_2"/>
    <property type="match status" value="1"/>
</dbReference>
<evidence type="ECO:0000313" key="4">
    <source>
        <dbReference type="Proteomes" id="UP000054279"/>
    </source>
</evidence>
<dbReference type="Proteomes" id="UP000054279">
    <property type="component" value="Unassembled WGS sequence"/>
</dbReference>
<dbReference type="AlphaFoldDB" id="A0A0C9UH00"/>
<keyword evidence="1" id="KW-0853">WD repeat</keyword>
<feature type="region of interest" description="Disordered" evidence="2">
    <location>
        <begin position="38"/>
        <end position="63"/>
    </location>
</feature>
<dbReference type="Pfam" id="PF00400">
    <property type="entry name" value="WD40"/>
    <property type="match status" value="1"/>
</dbReference>
<dbReference type="EMBL" id="KN837311">
    <property type="protein sequence ID" value="KIJ28252.1"/>
    <property type="molecule type" value="Genomic_DNA"/>
</dbReference>
<dbReference type="InterPro" id="IPR015943">
    <property type="entry name" value="WD40/YVTN_repeat-like_dom_sf"/>
</dbReference>
<reference evidence="3 4" key="1">
    <citation type="submission" date="2014-06" db="EMBL/GenBank/DDBJ databases">
        <title>Evolutionary Origins and Diversification of the Mycorrhizal Mutualists.</title>
        <authorList>
            <consortium name="DOE Joint Genome Institute"/>
            <consortium name="Mycorrhizal Genomics Consortium"/>
            <person name="Kohler A."/>
            <person name="Kuo A."/>
            <person name="Nagy L.G."/>
            <person name="Floudas D."/>
            <person name="Copeland A."/>
            <person name="Barry K.W."/>
            <person name="Cichocki N."/>
            <person name="Veneault-Fourrey C."/>
            <person name="LaButti K."/>
            <person name="Lindquist E.A."/>
            <person name="Lipzen A."/>
            <person name="Lundell T."/>
            <person name="Morin E."/>
            <person name="Murat C."/>
            <person name="Riley R."/>
            <person name="Ohm R."/>
            <person name="Sun H."/>
            <person name="Tunlid A."/>
            <person name="Henrissat B."/>
            <person name="Grigoriev I.V."/>
            <person name="Hibbett D.S."/>
            <person name="Martin F."/>
        </authorList>
    </citation>
    <scope>NUCLEOTIDE SEQUENCE [LARGE SCALE GENOMIC DNA]</scope>
    <source>
        <strain evidence="3 4">SS14</strain>
    </source>
</reference>
<keyword evidence="4" id="KW-1185">Reference proteome</keyword>
<accession>A0A0C9UH00</accession>
<sequence>MATLAAPLQKYKTYTLLEGHKGPVNVVRFSPDARYLATGGSDSKITGQMGRGKPGRTVPPHSD</sequence>
<feature type="repeat" description="WD" evidence="1">
    <location>
        <begin position="17"/>
        <end position="45"/>
    </location>
</feature>
<evidence type="ECO:0000256" key="1">
    <source>
        <dbReference type="PROSITE-ProRule" id="PRU00221"/>
    </source>
</evidence>
<dbReference type="Gene3D" id="2.130.10.10">
    <property type="entry name" value="YVTN repeat-like/Quinoprotein amine dehydrogenase"/>
    <property type="match status" value="1"/>
</dbReference>
<name>A0A0C9UH00_SPHS4</name>